<protein>
    <recommendedName>
        <fullName evidence="4">Copper amine oxidase-like N-terminal domain-containing protein</fullName>
    </recommendedName>
</protein>
<sequence length="220" mass="25263">MKKVIILTFVLSLLSVPAAFAVKSAPQKISIFVNNKEIKPKTDVEPTIIQNRLYVPVSIFRDANFTVEYKNSILTMVNKNLLYSSNLELLNAFHSTFINNFEKIDQELVDILGNLLLKEEVDTSKLAELIKVAESDSKSFDSANFTPIRDYSSSFSFLTANQSVNAYKEAFIALEKFIEDGKESHLEEFYSQRESALRYYEDFKIQFDEVFKLSYIRSIS</sequence>
<evidence type="ECO:0000256" key="1">
    <source>
        <dbReference type="SAM" id="SignalP"/>
    </source>
</evidence>
<feature type="signal peptide" evidence="1">
    <location>
        <begin position="1"/>
        <end position="21"/>
    </location>
</feature>
<name>A0A7Y6EUK6_9BACL</name>
<comment type="caution">
    <text evidence="2">The sequence shown here is derived from an EMBL/GenBank/DDBJ whole genome shotgun (WGS) entry which is preliminary data.</text>
</comment>
<keyword evidence="3" id="KW-1185">Reference proteome</keyword>
<dbReference type="RefSeq" id="WP_175395516.1">
    <property type="nucleotide sequence ID" value="NZ_JABMCB010000176.1"/>
</dbReference>
<dbReference type="EMBL" id="JABMCB010000176">
    <property type="protein sequence ID" value="NUU75746.1"/>
    <property type="molecule type" value="Genomic_DNA"/>
</dbReference>
<evidence type="ECO:0000313" key="3">
    <source>
        <dbReference type="Proteomes" id="UP000526125"/>
    </source>
</evidence>
<dbReference type="Proteomes" id="UP000526125">
    <property type="component" value="Unassembled WGS sequence"/>
</dbReference>
<accession>A0A7Y6EUK6</accession>
<evidence type="ECO:0000313" key="2">
    <source>
        <dbReference type="EMBL" id="NUU75746.1"/>
    </source>
</evidence>
<gene>
    <name evidence="2" type="ORF">HP552_10950</name>
</gene>
<dbReference type="AlphaFoldDB" id="A0A7Y6EUK6"/>
<organism evidence="2 3">
    <name type="scientific">Paenibacillus xylanilyticus</name>
    <dbReference type="NCBI Taxonomy" id="248903"/>
    <lineage>
        <taxon>Bacteria</taxon>
        <taxon>Bacillati</taxon>
        <taxon>Bacillota</taxon>
        <taxon>Bacilli</taxon>
        <taxon>Bacillales</taxon>
        <taxon>Paenibacillaceae</taxon>
        <taxon>Paenibacillus</taxon>
    </lineage>
</organism>
<feature type="chain" id="PRO_5031325423" description="Copper amine oxidase-like N-terminal domain-containing protein" evidence="1">
    <location>
        <begin position="22"/>
        <end position="220"/>
    </location>
</feature>
<evidence type="ECO:0008006" key="4">
    <source>
        <dbReference type="Google" id="ProtNLM"/>
    </source>
</evidence>
<proteinExistence type="predicted"/>
<keyword evidence="1" id="KW-0732">Signal</keyword>
<reference evidence="2 3" key="1">
    <citation type="submission" date="2020-05" db="EMBL/GenBank/DDBJ databases">
        <title>Genome Sequencing of Type Strains.</title>
        <authorList>
            <person name="Lemaire J.F."/>
            <person name="Inderbitzin P."/>
            <person name="Gregorio O.A."/>
            <person name="Collins S.B."/>
            <person name="Wespe N."/>
            <person name="Knight-Connoni V."/>
        </authorList>
    </citation>
    <scope>NUCLEOTIDE SEQUENCE [LARGE SCALE GENOMIC DNA]</scope>
    <source>
        <strain evidence="2 3">LMG 21957</strain>
    </source>
</reference>